<reference evidence="1" key="1">
    <citation type="journal article" date="2021" name="PeerJ">
        <title>Extensive microbial diversity within the chicken gut microbiome revealed by metagenomics and culture.</title>
        <authorList>
            <person name="Gilroy R."/>
            <person name="Ravi A."/>
            <person name="Getino M."/>
            <person name="Pursley I."/>
            <person name="Horton D.L."/>
            <person name="Alikhan N.F."/>
            <person name="Baker D."/>
            <person name="Gharbi K."/>
            <person name="Hall N."/>
            <person name="Watson M."/>
            <person name="Adriaenssens E.M."/>
            <person name="Foster-Nyarko E."/>
            <person name="Jarju S."/>
            <person name="Secka A."/>
            <person name="Antonio M."/>
            <person name="Oren A."/>
            <person name="Chaudhuri R.R."/>
            <person name="La Ragione R."/>
            <person name="Hildebrand F."/>
            <person name="Pallen M.J."/>
        </authorList>
    </citation>
    <scope>NUCLEOTIDE SEQUENCE</scope>
    <source>
        <strain evidence="1">ChiHecec1B25-7008</strain>
    </source>
</reference>
<dbReference type="EMBL" id="DWZE01000047">
    <property type="protein sequence ID" value="HJA83057.1"/>
    <property type="molecule type" value="Genomic_DNA"/>
</dbReference>
<dbReference type="GO" id="GO:0006508">
    <property type="term" value="P:proteolysis"/>
    <property type="evidence" value="ECO:0007669"/>
    <property type="project" value="InterPro"/>
</dbReference>
<dbReference type="Pfam" id="PF03051">
    <property type="entry name" value="Peptidase_C1_2"/>
    <property type="match status" value="1"/>
</dbReference>
<dbReference type="AlphaFoldDB" id="A0A9D2KSA2"/>
<name>A0A9D2KSA2_9BACE</name>
<sequence>MKKAIVAIELGLSLMACTPKGQDMMEAHIFSIDTIYAHTLPLSQGRTSTCWAFASASLMESEWMNTRSEDTLRLSPMYVVRQKYLDQFEAYYYSQGGEKIRGGSLGHTFLRVWREDGLMPLEAYRGVGQGIKRYDHGRLLKELKQLANKAVDSRDLPRYRTEVVALLDREMGAVPQTFLYKGKEYTPRSFADSLKLDPEDYVELTSFTHHPFHTSFILEVPDNWEHAPYYNLPLNELEEVVRQALANGYTVAWDGDVSEETYSAKAGLAEWPQHPVSQEMRQQGFEQYVTTDDHMMHIIGTARNDKGSFYYVLKNSYGRYGAYEGMLYMSEDYFRAKTLSVMLNRKAFQ</sequence>
<proteinExistence type="predicted"/>
<accession>A0A9D2KSA2</accession>
<dbReference type="SUPFAM" id="SSF54001">
    <property type="entry name" value="Cysteine proteinases"/>
    <property type="match status" value="1"/>
</dbReference>
<organism evidence="1 2">
    <name type="scientific">Candidatus Bacteroides intestinavium</name>
    <dbReference type="NCBI Taxonomy" id="2838469"/>
    <lineage>
        <taxon>Bacteria</taxon>
        <taxon>Pseudomonadati</taxon>
        <taxon>Bacteroidota</taxon>
        <taxon>Bacteroidia</taxon>
        <taxon>Bacteroidales</taxon>
        <taxon>Bacteroidaceae</taxon>
        <taxon>Bacteroides</taxon>
    </lineage>
</organism>
<gene>
    <name evidence="1" type="ORF">H9785_03690</name>
</gene>
<dbReference type="InterPro" id="IPR004134">
    <property type="entry name" value="Peptidase_C1B"/>
</dbReference>
<reference evidence="1" key="2">
    <citation type="submission" date="2021-04" db="EMBL/GenBank/DDBJ databases">
        <authorList>
            <person name="Gilroy R."/>
        </authorList>
    </citation>
    <scope>NUCLEOTIDE SEQUENCE</scope>
    <source>
        <strain evidence="1">ChiHecec1B25-7008</strain>
    </source>
</reference>
<evidence type="ECO:0000313" key="1">
    <source>
        <dbReference type="EMBL" id="HJA83057.1"/>
    </source>
</evidence>
<protein>
    <submittedName>
        <fullName evidence="1">C1 family peptidase</fullName>
    </submittedName>
</protein>
<dbReference type="Proteomes" id="UP000823860">
    <property type="component" value="Unassembled WGS sequence"/>
</dbReference>
<evidence type="ECO:0000313" key="2">
    <source>
        <dbReference type="Proteomes" id="UP000823860"/>
    </source>
</evidence>
<dbReference type="Gene3D" id="3.90.70.10">
    <property type="entry name" value="Cysteine proteinases"/>
    <property type="match status" value="1"/>
</dbReference>
<dbReference type="GO" id="GO:0070005">
    <property type="term" value="F:cysteine-type aminopeptidase activity"/>
    <property type="evidence" value="ECO:0007669"/>
    <property type="project" value="InterPro"/>
</dbReference>
<dbReference type="InterPro" id="IPR038765">
    <property type="entry name" value="Papain-like_cys_pep_sf"/>
</dbReference>
<comment type="caution">
    <text evidence="1">The sequence shown here is derived from an EMBL/GenBank/DDBJ whole genome shotgun (WGS) entry which is preliminary data.</text>
</comment>